<keyword evidence="3" id="KW-1185">Reference proteome</keyword>
<gene>
    <name evidence="2" type="ORF">EH240_03900</name>
</gene>
<comment type="caution">
    <text evidence="2">The sequence shown here is derived from an EMBL/GenBank/DDBJ whole genome shotgun (WGS) entry which is preliminary data.</text>
</comment>
<dbReference type="Proteomes" id="UP000273786">
    <property type="component" value="Unassembled WGS sequence"/>
</dbReference>
<name>A0A3P3G6G3_9HYPH</name>
<accession>A0A3P3G6G3</accession>
<feature type="region of interest" description="Disordered" evidence="1">
    <location>
        <begin position="1"/>
        <end position="63"/>
    </location>
</feature>
<dbReference type="EMBL" id="RQXT01000003">
    <property type="protein sequence ID" value="RRI06424.1"/>
    <property type="molecule type" value="Genomic_DNA"/>
</dbReference>
<evidence type="ECO:0000313" key="2">
    <source>
        <dbReference type="EMBL" id="RRI06424.1"/>
    </source>
</evidence>
<organism evidence="2 3">
    <name type="scientific">Mesorhizobium tamadayense</name>
    <dbReference type="NCBI Taxonomy" id="425306"/>
    <lineage>
        <taxon>Bacteria</taxon>
        <taxon>Pseudomonadati</taxon>
        <taxon>Pseudomonadota</taxon>
        <taxon>Alphaproteobacteria</taxon>
        <taxon>Hyphomicrobiales</taxon>
        <taxon>Phyllobacteriaceae</taxon>
        <taxon>Mesorhizobium</taxon>
    </lineage>
</organism>
<dbReference type="RefSeq" id="WP_124996104.1">
    <property type="nucleotide sequence ID" value="NZ_RQXT01000003.1"/>
</dbReference>
<proteinExistence type="predicted"/>
<dbReference type="AlphaFoldDB" id="A0A3P3G6G3"/>
<protein>
    <submittedName>
        <fullName evidence="2">Uncharacterized protein</fullName>
    </submittedName>
</protein>
<dbReference type="OrthoDB" id="8084945at2"/>
<evidence type="ECO:0000256" key="1">
    <source>
        <dbReference type="SAM" id="MobiDB-lite"/>
    </source>
</evidence>
<sequence length="348" mass="37024">MDGYDESMFDDLAFDEAEGPADSFDEFDEMDEGDGFEAADEADEFDEGDEFEASGFDEMDAGDEFDAADEFDEGDSFDEGDESDDDAWDQAMSYALAAEDSDEFFRRIARGIRGVVRTVRRAAPTIGRIARAVAPVASLIPGVGTAIGGVANVVGQLMADEASEDEALDAFAELAVRNRAAIPLVAGLATRRVLGPAAARMPAAARVQAIRTVRRAATQLVNRGGPTAIRALPRIANSVRRTAVTRRTPASVRPLVLARTARRVAARGHGLRRQLTLPLQRGRQIVRRTAAAVRAGMAPAGNLARAAGRTLGAGRVLGGWAGGGYGQGHGHRRRIVIRGPVSITIRPN</sequence>
<evidence type="ECO:0000313" key="3">
    <source>
        <dbReference type="Proteomes" id="UP000273786"/>
    </source>
</evidence>
<reference evidence="2 3" key="1">
    <citation type="submission" date="2018-11" db="EMBL/GenBank/DDBJ databases">
        <title>the genome of Mesorhizobium tamadayense DSM 28320.</title>
        <authorList>
            <person name="Gao J."/>
        </authorList>
    </citation>
    <scope>NUCLEOTIDE SEQUENCE [LARGE SCALE GENOMIC DNA]</scope>
    <source>
        <strain evidence="2 3">DSM 28320</strain>
    </source>
</reference>